<dbReference type="PANTHER" id="PTHR23028">
    <property type="entry name" value="ACETYLTRANSFERASE"/>
    <property type="match status" value="1"/>
</dbReference>
<evidence type="ECO:0000313" key="3">
    <source>
        <dbReference type="EMBL" id="MCW3797042.1"/>
    </source>
</evidence>
<dbReference type="InterPro" id="IPR050879">
    <property type="entry name" value="Acyltransferase_3"/>
</dbReference>
<accession>A0ABT3JD93</accession>
<keyword evidence="3" id="KW-0808">Transferase</keyword>
<keyword evidence="1" id="KW-0812">Transmembrane</keyword>
<name>A0ABT3JD93_9SPHN</name>
<reference evidence="3 4" key="1">
    <citation type="submission" date="2022-10" db="EMBL/GenBank/DDBJ databases">
        <title>Sphingomonas sp.</title>
        <authorList>
            <person name="Jin C."/>
        </authorList>
    </citation>
    <scope>NUCLEOTIDE SEQUENCE [LARGE SCALE GENOMIC DNA]</scope>
    <source>
        <strain evidence="3 4">BN140010</strain>
    </source>
</reference>
<feature type="transmembrane region" description="Helical" evidence="1">
    <location>
        <begin position="143"/>
        <end position="163"/>
    </location>
</feature>
<organism evidence="3 4">
    <name type="scientific">Sphingomonas arvum</name>
    <dbReference type="NCBI Taxonomy" id="2992113"/>
    <lineage>
        <taxon>Bacteria</taxon>
        <taxon>Pseudomonadati</taxon>
        <taxon>Pseudomonadota</taxon>
        <taxon>Alphaproteobacteria</taxon>
        <taxon>Sphingomonadales</taxon>
        <taxon>Sphingomonadaceae</taxon>
        <taxon>Sphingomonas</taxon>
    </lineage>
</organism>
<feature type="transmembrane region" description="Helical" evidence="1">
    <location>
        <begin position="45"/>
        <end position="66"/>
    </location>
</feature>
<feature type="transmembrane region" description="Helical" evidence="1">
    <location>
        <begin position="202"/>
        <end position="223"/>
    </location>
</feature>
<feature type="transmembrane region" description="Helical" evidence="1">
    <location>
        <begin position="12"/>
        <end position="33"/>
    </location>
</feature>
<proteinExistence type="predicted"/>
<gene>
    <name evidence="3" type="ORF">OMW55_04385</name>
</gene>
<feature type="transmembrane region" description="Helical" evidence="1">
    <location>
        <begin position="170"/>
        <end position="190"/>
    </location>
</feature>
<feature type="transmembrane region" description="Helical" evidence="1">
    <location>
        <begin position="254"/>
        <end position="273"/>
    </location>
</feature>
<sequence length="384" mass="42068">MERREISRISSFDALRGIMCIGIALLHLIPCFFDAGAPEYRASLYLAYFTDIFFVMGGFFLGRRWIGGRLEGTTARDFLVHRLSRLYPLHLATLAFYLLMGSLVWLGVVQSDDPERYDTTSILPNLTLTHSFGLGHRFAFNGASWAVSAVFFCDLLAAALLSAQLIGRRSLVIIFVLSTIVAMAGAMLLGEDITRLQYAEFGVLRAMPSFLFGLLLAISGLYVRSRALAGGLLMTALFLAFAIGGPLTGLARLALVYFFVTAVLAAETAQLWTPLSWRPLQRLGSFSYGVYLMHGVVITLVVSLLLKRILGVDPLALGADRPLLAHLLVAACVLCSFLAAWISLRTVERFGGQWIRAALLSRPSAPRLQNNRAPEPAIAQSDFA</sequence>
<dbReference type="EMBL" id="JAPDOB010000001">
    <property type="protein sequence ID" value="MCW3797042.1"/>
    <property type="molecule type" value="Genomic_DNA"/>
</dbReference>
<dbReference type="RefSeq" id="WP_264881121.1">
    <property type="nucleotide sequence ID" value="NZ_JAPDOB010000001.1"/>
</dbReference>
<feature type="transmembrane region" description="Helical" evidence="1">
    <location>
        <begin position="285"/>
        <end position="305"/>
    </location>
</feature>
<keyword evidence="4" id="KW-1185">Reference proteome</keyword>
<keyword evidence="1" id="KW-0472">Membrane</keyword>
<comment type="caution">
    <text evidence="3">The sequence shown here is derived from an EMBL/GenBank/DDBJ whole genome shotgun (WGS) entry which is preliminary data.</text>
</comment>
<evidence type="ECO:0000256" key="1">
    <source>
        <dbReference type="SAM" id="Phobius"/>
    </source>
</evidence>
<evidence type="ECO:0000313" key="4">
    <source>
        <dbReference type="Proteomes" id="UP001526246"/>
    </source>
</evidence>
<dbReference type="GO" id="GO:0016746">
    <property type="term" value="F:acyltransferase activity"/>
    <property type="evidence" value="ECO:0007669"/>
    <property type="project" value="UniProtKB-KW"/>
</dbReference>
<feature type="transmembrane region" description="Helical" evidence="1">
    <location>
        <begin position="87"/>
        <end position="108"/>
    </location>
</feature>
<keyword evidence="1" id="KW-1133">Transmembrane helix</keyword>
<dbReference type="PANTHER" id="PTHR23028:SF53">
    <property type="entry name" value="ACYL_TRANSF_3 DOMAIN-CONTAINING PROTEIN"/>
    <property type="match status" value="1"/>
</dbReference>
<evidence type="ECO:0000259" key="2">
    <source>
        <dbReference type="Pfam" id="PF01757"/>
    </source>
</evidence>
<feature type="transmembrane region" description="Helical" evidence="1">
    <location>
        <begin position="230"/>
        <end position="248"/>
    </location>
</feature>
<feature type="domain" description="Acyltransferase 3" evidence="2">
    <location>
        <begin position="10"/>
        <end position="341"/>
    </location>
</feature>
<dbReference type="Pfam" id="PF01757">
    <property type="entry name" value="Acyl_transf_3"/>
    <property type="match status" value="1"/>
</dbReference>
<feature type="transmembrane region" description="Helical" evidence="1">
    <location>
        <begin position="325"/>
        <end position="344"/>
    </location>
</feature>
<keyword evidence="3" id="KW-0012">Acyltransferase</keyword>
<protein>
    <submittedName>
        <fullName evidence="3">Acyltransferase</fullName>
    </submittedName>
</protein>
<dbReference type="InterPro" id="IPR002656">
    <property type="entry name" value="Acyl_transf_3_dom"/>
</dbReference>
<dbReference type="Proteomes" id="UP001526246">
    <property type="component" value="Unassembled WGS sequence"/>
</dbReference>